<dbReference type="Proteomes" id="UP000470213">
    <property type="component" value="Unassembled WGS sequence"/>
</dbReference>
<sequence length="158" mass="18127">MKRTSELLRNLRKYRRCLPHLKALFACSLVVWSTFTLAAETTVIVNSSVSQQVLTQTELRQIFTGHRQFWDNGTKIHVFVLDDHAPLHKSFCRETLKMFPYQLSRLWDQLTYSGQGVTPTRVPSTEALIKLLEDTPGAIGYMKEGRATDARMIKVVTQ</sequence>
<dbReference type="EMBL" id="JAAAWN010000004">
    <property type="protein sequence ID" value="NDV90521.1"/>
    <property type="molecule type" value="Genomic_DNA"/>
</dbReference>
<organism evidence="2 3">
    <name type="scientific">Alteromonas profundi</name>
    <dbReference type="NCBI Taxonomy" id="2696062"/>
    <lineage>
        <taxon>Bacteria</taxon>
        <taxon>Pseudomonadati</taxon>
        <taxon>Pseudomonadota</taxon>
        <taxon>Gammaproteobacteria</taxon>
        <taxon>Alteromonadales</taxon>
        <taxon>Alteromonadaceae</taxon>
        <taxon>Alteromonas/Salinimonas group</taxon>
        <taxon>Alteromonas</taxon>
    </lineage>
</organism>
<dbReference type="RefSeq" id="WP_163084110.1">
    <property type="nucleotide sequence ID" value="NZ_JAAAWN010000004.1"/>
</dbReference>
<dbReference type="AlphaFoldDB" id="A0A7X5LJH8"/>
<keyword evidence="1" id="KW-0732">Signal</keyword>
<comment type="caution">
    <text evidence="2">The sequence shown here is derived from an EMBL/GenBank/DDBJ whole genome shotgun (WGS) entry which is preliminary data.</text>
</comment>
<name>A0A7X5LJH8_9ALTE</name>
<evidence type="ECO:0000256" key="1">
    <source>
        <dbReference type="SAM" id="SignalP"/>
    </source>
</evidence>
<accession>A0A7X5LJH8</accession>
<feature type="chain" id="PRO_5030569940" description="PBP domain-containing protein" evidence="1">
    <location>
        <begin position="39"/>
        <end position="158"/>
    </location>
</feature>
<evidence type="ECO:0008006" key="4">
    <source>
        <dbReference type="Google" id="ProtNLM"/>
    </source>
</evidence>
<dbReference type="Gene3D" id="3.40.190.10">
    <property type="entry name" value="Periplasmic binding protein-like II"/>
    <property type="match status" value="1"/>
</dbReference>
<proteinExistence type="predicted"/>
<evidence type="ECO:0000313" key="3">
    <source>
        <dbReference type="Proteomes" id="UP000470213"/>
    </source>
</evidence>
<reference evidence="2 3" key="1">
    <citation type="submission" date="2020-01" db="EMBL/GenBank/DDBJ databases">
        <authorList>
            <person name="Chen J."/>
            <person name="Zhu S."/>
            <person name="Yang J."/>
        </authorList>
    </citation>
    <scope>NUCLEOTIDE SEQUENCE [LARGE SCALE GENOMIC DNA]</scope>
    <source>
        <strain evidence="2 3">345S023</strain>
    </source>
</reference>
<dbReference type="SUPFAM" id="SSF53850">
    <property type="entry name" value="Periplasmic binding protein-like II"/>
    <property type="match status" value="1"/>
</dbReference>
<protein>
    <recommendedName>
        <fullName evidence="4">PBP domain-containing protein</fullName>
    </recommendedName>
</protein>
<evidence type="ECO:0000313" key="2">
    <source>
        <dbReference type="EMBL" id="NDV90521.1"/>
    </source>
</evidence>
<gene>
    <name evidence="2" type="ORF">GTH32_04825</name>
</gene>
<keyword evidence="3" id="KW-1185">Reference proteome</keyword>
<feature type="signal peptide" evidence="1">
    <location>
        <begin position="1"/>
        <end position="38"/>
    </location>
</feature>